<dbReference type="OrthoDB" id="6023596at2"/>
<evidence type="ECO:0000313" key="3">
    <source>
        <dbReference type="EMBL" id="QDW67572.1"/>
    </source>
</evidence>
<reference evidence="3 4" key="1">
    <citation type="submission" date="2019-07" db="EMBL/GenBank/DDBJ databases">
        <title>Full genome sequence of Luteimonas sp. Gr-4.</title>
        <authorList>
            <person name="Im W.-T."/>
        </authorList>
    </citation>
    <scope>NUCLEOTIDE SEQUENCE [LARGE SCALE GENOMIC DNA]</scope>
    <source>
        <strain evidence="3 4">Gr-4</strain>
    </source>
</reference>
<evidence type="ECO:0000259" key="2">
    <source>
        <dbReference type="Pfam" id="PF18914"/>
    </source>
</evidence>
<gene>
    <name evidence="3" type="ORF">FPZ22_12350</name>
</gene>
<feature type="chain" id="PRO_5021758458" description="DUF5666 domain-containing protein" evidence="1">
    <location>
        <begin position="26"/>
        <end position="230"/>
    </location>
</feature>
<dbReference type="AlphaFoldDB" id="A0A518N6Q1"/>
<keyword evidence="4" id="KW-1185">Reference proteome</keyword>
<evidence type="ECO:0000313" key="4">
    <source>
        <dbReference type="Proteomes" id="UP000316584"/>
    </source>
</evidence>
<dbReference type="PROSITE" id="PS51257">
    <property type="entry name" value="PROKAR_LIPOPROTEIN"/>
    <property type="match status" value="1"/>
</dbReference>
<dbReference type="KEGG" id="lug:FPZ22_12350"/>
<dbReference type="Proteomes" id="UP000316584">
    <property type="component" value="Chromosome"/>
</dbReference>
<dbReference type="InterPro" id="IPR043724">
    <property type="entry name" value="DUF5666"/>
</dbReference>
<feature type="signal peptide" evidence="1">
    <location>
        <begin position="1"/>
        <end position="25"/>
    </location>
</feature>
<feature type="domain" description="DUF5666" evidence="2">
    <location>
        <begin position="181"/>
        <end position="223"/>
    </location>
</feature>
<accession>A0A518N6Q1</accession>
<proteinExistence type="predicted"/>
<dbReference type="EMBL" id="CP042218">
    <property type="protein sequence ID" value="QDW67572.1"/>
    <property type="molecule type" value="Genomic_DNA"/>
</dbReference>
<sequence>MNAAIRGIALLLATALLMLAGCASPGGRDYPGGGYGYPDPGYGSPYGSPLLGTVDELDPGYGRILLLVDDPRTGRAQRMDVRYDQGTRLYYQGREYAVEGLERGDLIRVDVVESGRDLLARSIEVVRNVRDGGAGGYDGDYGGDYGYGGDLRGSVVRVDARARLIRLEGVGRAYGDDMQLAYDDRTTVEYDGRRYRPEDLQRGDVVRIRARQVGDGLWLAERIIVERSGR</sequence>
<evidence type="ECO:0000256" key="1">
    <source>
        <dbReference type="SAM" id="SignalP"/>
    </source>
</evidence>
<dbReference type="RefSeq" id="WP_144893405.1">
    <property type="nucleotide sequence ID" value="NZ_CP042218.1"/>
</dbReference>
<organism evidence="3 4">
    <name type="scientific">Luteimonas granuli</name>
    <dbReference type="NCBI Taxonomy" id="1176533"/>
    <lineage>
        <taxon>Bacteria</taxon>
        <taxon>Pseudomonadati</taxon>
        <taxon>Pseudomonadota</taxon>
        <taxon>Gammaproteobacteria</taxon>
        <taxon>Lysobacterales</taxon>
        <taxon>Lysobacteraceae</taxon>
        <taxon>Luteimonas</taxon>
    </lineage>
</organism>
<protein>
    <recommendedName>
        <fullName evidence="2">DUF5666 domain-containing protein</fullName>
    </recommendedName>
</protein>
<name>A0A518N6Q1_9GAMM</name>
<keyword evidence="1" id="KW-0732">Signal</keyword>
<dbReference type="Pfam" id="PF18914">
    <property type="entry name" value="DUF5666"/>
    <property type="match status" value="1"/>
</dbReference>